<proteinExistence type="predicted"/>
<evidence type="ECO:0000256" key="1">
    <source>
        <dbReference type="ARBA" id="ARBA00022692"/>
    </source>
</evidence>
<dbReference type="Proteomes" id="UP000694240">
    <property type="component" value="Chromosome 7"/>
</dbReference>
<evidence type="ECO:0000256" key="6">
    <source>
        <dbReference type="SAM" id="Phobius"/>
    </source>
</evidence>
<evidence type="ECO:0000256" key="2">
    <source>
        <dbReference type="ARBA" id="ARBA00022741"/>
    </source>
</evidence>
<dbReference type="PANTHER" id="PTHR24223">
    <property type="entry name" value="ATP-BINDING CASSETTE SUB-FAMILY C"/>
    <property type="match status" value="1"/>
</dbReference>
<evidence type="ECO:0000259" key="7">
    <source>
        <dbReference type="PROSITE" id="PS50929"/>
    </source>
</evidence>
<organism evidence="8 9">
    <name type="scientific">Arabidopsis thaliana x Arabidopsis arenosa</name>
    <dbReference type="NCBI Taxonomy" id="1240361"/>
    <lineage>
        <taxon>Eukaryota</taxon>
        <taxon>Viridiplantae</taxon>
        <taxon>Streptophyta</taxon>
        <taxon>Embryophyta</taxon>
        <taxon>Tracheophyta</taxon>
        <taxon>Spermatophyta</taxon>
        <taxon>Magnoliopsida</taxon>
        <taxon>eudicotyledons</taxon>
        <taxon>Gunneridae</taxon>
        <taxon>Pentapetalae</taxon>
        <taxon>rosids</taxon>
        <taxon>malvids</taxon>
        <taxon>Brassicales</taxon>
        <taxon>Brassicaceae</taxon>
        <taxon>Camelineae</taxon>
        <taxon>Arabidopsis</taxon>
    </lineage>
</organism>
<sequence length="255" mass="28484">MYKRHDTVPVHLLVFDIVAFSGAVFLGYVAFFKEARGNSNGVLEEPLLNGGDSRVGGGGGGVVLNKTNGSDEATPYSRAGILSILTFSWMSPLIDIGNKKTIDLEDVPQLHDSDSVWEILVTAFFAFIYTVASYVGPALIDTFVQYLNGRRQYNHEGYVLVVTFFVAKLVECLSQRHWLFRAQNIGIRWRSALVAMIYEKGLTLSCQSKQGRTSGEIINFMTVDAERIGTFSWYMHNIILYSLLPWLSPTLFGPH</sequence>
<dbReference type="GO" id="GO:0016020">
    <property type="term" value="C:membrane"/>
    <property type="evidence" value="ECO:0007669"/>
    <property type="project" value="InterPro"/>
</dbReference>
<keyword evidence="5 6" id="KW-0472">Membrane</keyword>
<gene>
    <name evidence="8" type="ORF">ISN45_Aa02g019440</name>
</gene>
<accession>A0A8T2BH36</accession>
<dbReference type="InterPro" id="IPR011527">
    <property type="entry name" value="ABC1_TM_dom"/>
</dbReference>
<feature type="transmembrane region" description="Helical" evidence="6">
    <location>
        <begin position="115"/>
        <end position="137"/>
    </location>
</feature>
<dbReference type="InterPro" id="IPR050173">
    <property type="entry name" value="ABC_transporter_C-like"/>
</dbReference>
<evidence type="ECO:0000256" key="4">
    <source>
        <dbReference type="ARBA" id="ARBA00022989"/>
    </source>
</evidence>
<keyword evidence="3" id="KW-0067">ATP-binding</keyword>
<evidence type="ECO:0000313" key="8">
    <source>
        <dbReference type="EMBL" id="KAG7586668.1"/>
    </source>
</evidence>
<feature type="domain" description="ABC transmembrane type-1" evidence="7">
    <location>
        <begin position="120"/>
        <end position="244"/>
    </location>
</feature>
<dbReference type="Pfam" id="PF00664">
    <property type="entry name" value="ABC_membrane"/>
    <property type="match status" value="1"/>
</dbReference>
<protein>
    <submittedName>
        <fullName evidence="8">ABC transporter type 1 transmembrane domain</fullName>
    </submittedName>
</protein>
<dbReference type="GO" id="GO:0140359">
    <property type="term" value="F:ABC-type transporter activity"/>
    <property type="evidence" value="ECO:0007669"/>
    <property type="project" value="InterPro"/>
</dbReference>
<dbReference type="AlphaFoldDB" id="A0A8T2BH36"/>
<dbReference type="PROSITE" id="PS50929">
    <property type="entry name" value="ABC_TM1F"/>
    <property type="match status" value="1"/>
</dbReference>
<feature type="transmembrane region" description="Helical" evidence="6">
    <location>
        <begin position="157"/>
        <end position="174"/>
    </location>
</feature>
<dbReference type="EMBL" id="JAEFBK010000007">
    <property type="protein sequence ID" value="KAG7586668.1"/>
    <property type="molecule type" value="Genomic_DNA"/>
</dbReference>
<feature type="transmembrane region" description="Helical" evidence="6">
    <location>
        <begin position="12"/>
        <end position="31"/>
    </location>
</feature>
<comment type="caution">
    <text evidence="8">The sequence shown here is derived from an EMBL/GenBank/DDBJ whole genome shotgun (WGS) entry which is preliminary data.</text>
</comment>
<keyword evidence="4 6" id="KW-1133">Transmembrane helix</keyword>
<reference evidence="8 9" key="1">
    <citation type="submission" date="2020-12" db="EMBL/GenBank/DDBJ databases">
        <title>Concerted genomic and epigenomic changes stabilize Arabidopsis allopolyploids.</title>
        <authorList>
            <person name="Chen Z."/>
        </authorList>
    </citation>
    <scope>NUCLEOTIDE SEQUENCE [LARGE SCALE GENOMIC DNA]</scope>
    <source>
        <strain evidence="8">Allo738</strain>
        <tissue evidence="8">Leaf</tissue>
    </source>
</reference>
<evidence type="ECO:0000256" key="3">
    <source>
        <dbReference type="ARBA" id="ARBA00022840"/>
    </source>
</evidence>
<keyword evidence="1 6" id="KW-0812">Transmembrane</keyword>
<evidence type="ECO:0000313" key="9">
    <source>
        <dbReference type="Proteomes" id="UP000694240"/>
    </source>
</evidence>
<evidence type="ECO:0000256" key="5">
    <source>
        <dbReference type="ARBA" id="ARBA00023136"/>
    </source>
</evidence>
<name>A0A8T2BH36_9BRAS</name>
<keyword evidence="2" id="KW-0547">Nucleotide-binding</keyword>
<dbReference type="PANTHER" id="PTHR24223:SF181">
    <property type="entry name" value="ABC TRANSPORTER C FAMILY MEMBER 3"/>
    <property type="match status" value="1"/>
</dbReference>
<dbReference type="GO" id="GO:0005524">
    <property type="term" value="F:ATP binding"/>
    <property type="evidence" value="ECO:0007669"/>
    <property type="project" value="UniProtKB-KW"/>
</dbReference>
<keyword evidence="9" id="KW-1185">Reference proteome</keyword>